<keyword evidence="3" id="KW-1185">Reference proteome</keyword>
<keyword evidence="1" id="KW-0732">Signal</keyword>
<proteinExistence type="predicted"/>
<name>A0A974WJ56_9BACT</name>
<organism evidence="2 3">
    <name type="scientific">Fulvivirga lutea</name>
    <dbReference type="NCBI Taxonomy" id="2810512"/>
    <lineage>
        <taxon>Bacteria</taxon>
        <taxon>Pseudomonadati</taxon>
        <taxon>Bacteroidota</taxon>
        <taxon>Cytophagia</taxon>
        <taxon>Cytophagales</taxon>
        <taxon>Fulvivirgaceae</taxon>
        <taxon>Fulvivirga</taxon>
    </lineage>
</organism>
<dbReference type="KEGG" id="fuv:JR347_03195"/>
<feature type="chain" id="PRO_5037311341" evidence="1">
    <location>
        <begin position="22"/>
        <end position="188"/>
    </location>
</feature>
<dbReference type="PROSITE" id="PS51257">
    <property type="entry name" value="PROKAR_LIPOPROTEIN"/>
    <property type="match status" value="1"/>
</dbReference>
<dbReference type="AlphaFoldDB" id="A0A974WJ56"/>
<feature type="signal peptide" evidence="1">
    <location>
        <begin position="1"/>
        <end position="21"/>
    </location>
</feature>
<evidence type="ECO:0000313" key="3">
    <source>
        <dbReference type="Proteomes" id="UP000662783"/>
    </source>
</evidence>
<protein>
    <submittedName>
        <fullName evidence="2">Collagen-like protein</fullName>
    </submittedName>
</protein>
<dbReference type="RefSeq" id="WP_205722610.1">
    <property type="nucleotide sequence ID" value="NZ_CP070608.1"/>
</dbReference>
<accession>A0A974WJ56</accession>
<dbReference type="Proteomes" id="UP000662783">
    <property type="component" value="Chromosome"/>
</dbReference>
<gene>
    <name evidence="2" type="ORF">JR347_03195</name>
</gene>
<keyword evidence="2" id="KW-0176">Collagen</keyword>
<evidence type="ECO:0000313" key="2">
    <source>
        <dbReference type="EMBL" id="QSE98102.1"/>
    </source>
</evidence>
<dbReference type="Gene3D" id="1.20.5.320">
    <property type="entry name" value="6-Phosphogluconate Dehydrogenase, domain 3"/>
    <property type="match status" value="1"/>
</dbReference>
<reference evidence="2" key="1">
    <citation type="submission" date="2021-02" db="EMBL/GenBank/DDBJ databases">
        <title>Fulvivirga sp. S481 isolated from sea water.</title>
        <authorList>
            <person name="Bae S.S."/>
            <person name="Baek K."/>
        </authorList>
    </citation>
    <scope>NUCLEOTIDE SEQUENCE</scope>
    <source>
        <strain evidence="2">S481</strain>
    </source>
</reference>
<sequence length="188" mass="21058">MKPLASILALGILLSFSSCFIGGDEGPIGPQGPQGPRGADGIDGEEAYVFEYENVSFTGPDYQVFLPYADDFEALTSDVTLVYFLWDVDTDGNEIWRALPQTVITENGLLQYNFDWTTLDVKLFLDADHELDLLTAMDTDNWFVRLVVVPGQFWSGGRKAHPSYEEVKERYGIEDSKISGNVMKRRSL</sequence>
<evidence type="ECO:0000256" key="1">
    <source>
        <dbReference type="SAM" id="SignalP"/>
    </source>
</evidence>
<dbReference type="EMBL" id="CP070608">
    <property type="protein sequence ID" value="QSE98102.1"/>
    <property type="molecule type" value="Genomic_DNA"/>
</dbReference>